<feature type="transmembrane region" description="Helical" evidence="1">
    <location>
        <begin position="401"/>
        <end position="421"/>
    </location>
</feature>
<protein>
    <submittedName>
        <fullName evidence="2">Uncharacterized protein</fullName>
    </submittedName>
</protein>
<evidence type="ECO:0000256" key="1">
    <source>
        <dbReference type="SAM" id="Phobius"/>
    </source>
</evidence>
<feature type="transmembrane region" description="Helical" evidence="1">
    <location>
        <begin position="193"/>
        <end position="223"/>
    </location>
</feature>
<accession>A0A9D1HWB7</accession>
<organism evidence="2 3">
    <name type="scientific">Candidatus Fimihabitans intestinipullorum</name>
    <dbReference type="NCBI Taxonomy" id="2840820"/>
    <lineage>
        <taxon>Bacteria</taxon>
        <taxon>Bacillati</taxon>
        <taxon>Mycoplasmatota</taxon>
        <taxon>Mycoplasmatota incertae sedis</taxon>
        <taxon>Candidatus Fimihabitans</taxon>
    </lineage>
</organism>
<reference evidence="2" key="1">
    <citation type="submission" date="2020-10" db="EMBL/GenBank/DDBJ databases">
        <authorList>
            <person name="Gilroy R."/>
        </authorList>
    </citation>
    <scope>NUCLEOTIDE SEQUENCE</scope>
    <source>
        <strain evidence="2">CHK197-8231</strain>
    </source>
</reference>
<feature type="transmembrane region" description="Helical" evidence="1">
    <location>
        <begin position="6"/>
        <end position="25"/>
    </location>
</feature>
<keyword evidence="1" id="KW-0472">Membrane</keyword>
<comment type="caution">
    <text evidence="2">The sequence shown here is derived from an EMBL/GenBank/DDBJ whole genome shotgun (WGS) entry which is preliminary data.</text>
</comment>
<evidence type="ECO:0000313" key="2">
    <source>
        <dbReference type="EMBL" id="HIU22540.1"/>
    </source>
</evidence>
<dbReference type="EMBL" id="DVML01000017">
    <property type="protein sequence ID" value="HIU22540.1"/>
    <property type="molecule type" value="Genomic_DNA"/>
</dbReference>
<feature type="transmembrane region" description="Helical" evidence="1">
    <location>
        <begin position="37"/>
        <end position="57"/>
    </location>
</feature>
<feature type="transmembrane region" description="Helical" evidence="1">
    <location>
        <begin position="140"/>
        <end position="156"/>
    </location>
</feature>
<feature type="transmembrane region" description="Helical" evidence="1">
    <location>
        <begin position="89"/>
        <end position="110"/>
    </location>
</feature>
<reference evidence="2" key="2">
    <citation type="journal article" date="2021" name="PeerJ">
        <title>Extensive microbial diversity within the chicken gut microbiome revealed by metagenomics and culture.</title>
        <authorList>
            <person name="Gilroy R."/>
            <person name="Ravi A."/>
            <person name="Getino M."/>
            <person name="Pursley I."/>
            <person name="Horton D.L."/>
            <person name="Alikhan N.F."/>
            <person name="Baker D."/>
            <person name="Gharbi K."/>
            <person name="Hall N."/>
            <person name="Watson M."/>
            <person name="Adriaenssens E.M."/>
            <person name="Foster-Nyarko E."/>
            <person name="Jarju S."/>
            <person name="Secka A."/>
            <person name="Antonio M."/>
            <person name="Oren A."/>
            <person name="Chaudhuri R.R."/>
            <person name="La Ragione R."/>
            <person name="Hildebrand F."/>
            <person name="Pallen M.J."/>
        </authorList>
    </citation>
    <scope>NUCLEOTIDE SEQUENCE</scope>
    <source>
        <strain evidence="2">CHK197-8231</strain>
    </source>
</reference>
<gene>
    <name evidence="2" type="ORF">IAD49_03045</name>
</gene>
<name>A0A9D1HWB7_9BACT</name>
<dbReference type="AlphaFoldDB" id="A0A9D1HWB7"/>
<evidence type="ECO:0000313" key="3">
    <source>
        <dbReference type="Proteomes" id="UP000824087"/>
    </source>
</evidence>
<keyword evidence="1" id="KW-0812">Transmembrane</keyword>
<feature type="transmembrane region" description="Helical" evidence="1">
    <location>
        <begin position="336"/>
        <end position="359"/>
    </location>
</feature>
<proteinExistence type="predicted"/>
<feature type="transmembrane region" description="Helical" evidence="1">
    <location>
        <begin position="305"/>
        <end position="324"/>
    </location>
</feature>
<keyword evidence="1" id="KW-1133">Transmembrane helix</keyword>
<dbReference type="Proteomes" id="UP000824087">
    <property type="component" value="Unassembled WGS sequence"/>
</dbReference>
<feature type="transmembrane region" description="Helical" evidence="1">
    <location>
        <begin position="163"/>
        <end position="181"/>
    </location>
</feature>
<sequence>MDLRIVFALLLVCYVGIVCYSIYKIKGKWKEKIKQYLYDPILLLYFLLFLIIIAFNFDKHISYIDEYRHWGTVVKAMWESHQLSFHMDYIMYPSYLPAISLLQYTFMSLCGFFSENILYITFYLFGASLILPFLKVTRKNLFFFLILAFFLPTVLFTSYYNCIYVDGLIGVLFCFSMLLIMKKVGKNASKFDLALLTLSLIALTLLKNTGFYFALVALLYWGVTVKVRKTGQWKSFFLLATVIILARFSWNVCLALFNTPLQHQNPMPLKELWDLITFQWNDLQNGVISQFVRSFFQLKIVTDPISLDYISIMILFVLGAYWIYQKSKKADRKDLKYFNCFMLGGALLYPIALLLMYLFQFEPYDAIRLSSYDRYIVIFINAVLIAWMLLIFERFEKPKDYIIGICIFCLFVPYAQVLNWFDQRDTNFEEEWGQIGMFAKEHDVLIYDPTLLEVEYSKIRYYMNVTSKENFDHITITSTFDENNIDIYDYIYLKRVPDSLEGKVEKDKIYQVRDDGSLKLIYSI</sequence>
<feature type="transmembrane region" description="Helical" evidence="1">
    <location>
        <begin position="235"/>
        <end position="257"/>
    </location>
</feature>
<feature type="transmembrane region" description="Helical" evidence="1">
    <location>
        <begin position="117"/>
        <end position="134"/>
    </location>
</feature>
<feature type="transmembrane region" description="Helical" evidence="1">
    <location>
        <begin position="374"/>
        <end position="392"/>
    </location>
</feature>